<feature type="region of interest" description="Disordered" evidence="1">
    <location>
        <begin position="336"/>
        <end position="365"/>
    </location>
</feature>
<evidence type="ECO:0000259" key="2">
    <source>
        <dbReference type="Pfam" id="PF25534"/>
    </source>
</evidence>
<dbReference type="InterPro" id="IPR057678">
    <property type="entry name" value="DUF7918"/>
</dbReference>
<dbReference type="Pfam" id="PF25534">
    <property type="entry name" value="DUF7918"/>
    <property type="match status" value="1"/>
</dbReference>
<evidence type="ECO:0000256" key="1">
    <source>
        <dbReference type="SAM" id="MobiDB-lite"/>
    </source>
</evidence>
<evidence type="ECO:0000313" key="4">
    <source>
        <dbReference type="Proteomes" id="UP000765509"/>
    </source>
</evidence>
<dbReference type="OrthoDB" id="3237202at2759"/>
<protein>
    <recommendedName>
        <fullName evidence="2">DUF7918 domain-containing protein</fullName>
    </recommendedName>
</protein>
<feature type="region of interest" description="Disordered" evidence="1">
    <location>
        <begin position="78"/>
        <end position="119"/>
    </location>
</feature>
<gene>
    <name evidence="3" type="ORF">O181_064250</name>
</gene>
<comment type="caution">
    <text evidence="3">The sequence shown here is derived from an EMBL/GenBank/DDBJ whole genome shotgun (WGS) entry which is preliminary data.</text>
</comment>
<proteinExistence type="predicted"/>
<feature type="compositionally biased region" description="Basic and acidic residues" evidence="1">
    <location>
        <begin position="529"/>
        <end position="540"/>
    </location>
</feature>
<accession>A0A9Q3EK63</accession>
<feature type="compositionally biased region" description="Basic and acidic residues" evidence="1">
    <location>
        <begin position="512"/>
        <end position="522"/>
    </location>
</feature>
<feature type="compositionally biased region" description="Polar residues" evidence="1">
    <location>
        <begin position="336"/>
        <end position="351"/>
    </location>
</feature>
<keyword evidence="4" id="KW-1185">Reference proteome</keyword>
<dbReference type="Proteomes" id="UP000765509">
    <property type="component" value="Unassembled WGS sequence"/>
</dbReference>
<evidence type="ECO:0000313" key="3">
    <source>
        <dbReference type="EMBL" id="MBW0524535.1"/>
    </source>
</evidence>
<dbReference type="PANTHER" id="PTHR36223">
    <property type="entry name" value="BETA-LACTAMASE-TYPE TRANSPEPTIDASE FOLD DOMAIN CONTAINING PROTEIN"/>
    <property type="match status" value="1"/>
</dbReference>
<feature type="domain" description="DUF7918" evidence="2">
    <location>
        <begin position="117"/>
        <end position="318"/>
    </location>
</feature>
<dbReference type="EMBL" id="AVOT02031114">
    <property type="protein sequence ID" value="MBW0524535.1"/>
    <property type="molecule type" value="Genomic_DNA"/>
</dbReference>
<organism evidence="3 4">
    <name type="scientific">Austropuccinia psidii MF-1</name>
    <dbReference type="NCBI Taxonomy" id="1389203"/>
    <lineage>
        <taxon>Eukaryota</taxon>
        <taxon>Fungi</taxon>
        <taxon>Dikarya</taxon>
        <taxon>Basidiomycota</taxon>
        <taxon>Pucciniomycotina</taxon>
        <taxon>Pucciniomycetes</taxon>
        <taxon>Pucciniales</taxon>
        <taxon>Sphaerophragmiaceae</taxon>
        <taxon>Austropuccinia</taxon>
    </lineage>
</organism>
<feature type="region of interest" description="Disordered" evidence="1">
    <location>
        <begin position="386"/>
        <end position="412"/>
    </location>
</feature>
<sequence length="609" mass="69444">MPYNQPARVACSIFPVGHSILSNQLPLQEYKHHSVKSSVNNSLQEIVSIESESNITFEIKLFMNSNSYSLLKNHLKKNNHRNPSEVQPLNDNNNTNNNHNNHNNDKDVDPDDDLDDEIPDHDDQDDYLIFIYLDGLCVQRSKRYRHQKGPTLISGVYSKDKKTTRNFQFSKLSLVDPDDERFEPENLKKELCDNEKVIQSLGSIRVDIVRCKLGHPKPIKPSRRKNLIPQIKSANKSKSSIQPSQFDPSFRTSNQMKFSERTKKAAFLSNTAGLGEELPKNIEEKKSSRPVEWKDDHPFLQFIFNYKSRALLEAEGVITPPPPPPARMETLVPSRLSSQSLNQQTHSNKSVDASPPDELTDNHLVTQDDNSVTCLSSMWKSNPRLKVHQNNQNDRSSPECFIVEPPKDKEPKREFIEIDADAEHEKKTIKSESNLKLDDQINQRSRHLGSMENLNDNSKPTKVEHNVNLKTSNLKQEGKNPHDPHPAKKPLIDLDRVGQSSSQRKSQSGFKSENDSSPEKARVKPILDQNDRLVKSEKENANQSISPNQKPSSSLRTKRPSDGAEEDEKKRFKPESEFKKMKVMPTKCGSVMIDLTLDNSDDDDVNWIC</sequence>
<feature type="compositionally biased region" description="Basic and acidic residues" evidence="1">
    <location>
        <begin position="476"/>
        <end position="496"/>
    </location>
</feature>
<reference evidence="3" key="1">
    <citation type="submission" date="2021-03" db="EMBL/GenBank/DDBJ databases">
        <title>Draft genome sequence of rust myrtle Austropuccinia psidii MF-1, a brazilian biotype.</title>
        <authorList>
            <person name="Quecine M.C."/>
            <person name="Pachon D.M.R."/>
            <person name="Bonatelli M.L."/>
            <person name="Correr F.H."/>
            <person name="Franceschini L.M."/>
            <person name="Leite T.F."/>
            <person name="Margarido G.R.A."/>
            <person name="Almeida C.A."/>
            <person name="Ferrarezi J.A."/>
            <person name="Labate C.A."/>
        </authorList>
    </citation>
    <scope>NUCLEOTIDE SEQUENCE</scope>
    <source>
        <strain evidence="3">MF-1</strain>
    </source>
</reference>
<feature type="compositionally biased region" description="Low complexity" evidence="1">
    <location>
        <begin position="90"/>
        <end position="101"/>
    </location>
</feature>
<name>A0A9Q3EK63_9BASI</name>
<dbReference type="AlphaFoldDB" id="A0A9Q3EK63"/>
<feature type="compositionally biased region" description="Basic and acidic residues" evidence="1">
    <location>
        <begin position="559"/>
        <end position="578"/>
    </location>
</feature>
<feature type="compositionally biased region" description="Basic and acidic residues" evidence="1">
    <location>
        <begin position="430"/>
        <end position="441"/>
    </location>
</feature>
<feature type="region of interest" description="Disordered" evidence="1">
    <location>
        <begin position="430"/>
        <end position="578"/>
    </location>
</feature>
<dbReference type="PANTHER" id="PTHR36223:SF5">
    <property type="entry name" value="BETA-LACTAMASE-TYPE TRANSPEPTIDASE FOLD DOMAIN CONTAINING PROTEIN"/>
    <property type="match status" value="1"/>
</dbReference>
<feature type="compositionally biased region" description="Polar residues" evidence="1">
    <location>
        <begin position="541"/>
        <end position="555"/>
    </location>
</feature>
<feature type="compositionally biased region" description="Low complexity" evidence="1">
    <location>
        <begin position="498"/>
        <end position="511"/>
    </location>
</feature>
<feature type="compositionally biased region" description="Acidic residues" evidence="1">
    <location>
        <begin position="108"/>
        <end position="119"/>
    </location>
</feature>